<dbReference type="InterPro" id="IPR041613">
    <property type="entry name" value="Pept_S41_N"/>
</dbReference>
<dbReference type="PANTHER" id="PTHR32060">
    <property type="entry name" value="TAIL-SPECIFIC PROTEASE"/>
    <property type="match status" value="1"/>
</dbReference>
<dbReference type="Pfam" id="PF03572">
    <property type="entry name" value="Peptidase_S41"/>
    <property type="match status" value="1"/>
</dbReference>
<dbReference type="Gene3D" id="3.90.226.10">
    <property type="entry name" value="2-enoyl-CoA Hydratase, Chain A, domain 1"/>
    <property type="match status" value="1"/>
</dbReference>
<reference evidence="3 4" key="1">
    <citation type="submission" date="2021-04" db="EMBL/GenBank/DDBJ databases">
        <title>Chitinophaga sp. nov., isolated from the rhizosphere soil.</title>
        <authorList>
            <person name="He S."/>
        </authorList>
    </citation>
    <scope>NUCLEOTIDE SEQUENCE [LARGE SCALE GENOMIC DNA]</scope>
    <source>
        <strain evidence="3 4">2R12</strain>
    </source>
</reference>
<comment type="caution">
    <text evidence="3">The sequence shown here is derived from an EMBL/GenBank/DDBJ whole genome shotgun (WGS) entry which is preliminary data.</text>
</comment>
<dbReference type="InterPro" id="IPR001478">
    <property type="entry name" value="PDZ"/>
</dbReference>
<dbReference type="PROSITE" id="PS50106">
    <property type="entry name" value="PDZ"/>
    <property type="match status" value="1"/>
</dbReference>
<dbReference type="Proteomes" id="UP000676386">
    <property type="component" value="Unassembled WGS sequence"/>
</dbReference>
<organism evidence="3 4">
    <name type="scientific">Chitinophaga hostae</name>
    <dbReference type="NCBI Taxonomy" id="2831022"/>
    <lineage>
        <taxon>Bacteria</taxon>
        <taxon>Pseudomonadati</taxon>
        <taxon>Bacteroidota</taxon>
        <taxon>Chitinophagia</taxon>
        <taxon>Chitinophagales</taxon>
        <taxon>Chitinophagaceae</taxon>
        <taxon>Chitinophaga</taxon>
    </lineage>
</organism>
<gene>
    <name evidence="3" type="ORF">KE626_00790</name>
</gene>
<dbReference type="SMART" id="SM00245">
    <property type="entry name" value="TSPc"/>
    <property type="match status" value="1"/>
</dbReference>
<proteinExistence type="predicted"/>
<evidence type="ECO:0000313" key="3">
    <source>
        <dbReference type="EMBL" id="MBS0025835.1"/>
    </source>
</evidence>
<dbReference type="Pfam" id="PF18294">
    <property type="entry name" value="Pept_S41_N"/>
    <property type="match status" value="1"/>
</dbReference>
<dbReference type="SUPFAM" id="SSF50156">
    <property type="entry name" value="PDZ domain-like"/>
    <property type="match status" value="1"/>
</dbReference>
<keyword evidence="1" id="KW-0732">Signal</keyword>
<keyword evidence="4" id="KW-1185">Reference proteome</keyword>
<evidence type="ECO:0000313" key="4">
    <source>
        <dbReference type="Proteomes" id="UP000676386"/>
    </source>
</evidence>
<dbReference type="EMBL" id="JAGTXB010000001">
    <property type="protein sequence ID" value="MBS0025835.1"/>
    <property type="molecule type" value="Genomic_DNA"/>
</dbReference>
<evidence type="ECO:0000256" key="1">
    <source>
        <dbReference type="SAM" id="SignalP"/>
    </source>
</evidence>
<evidence type="ECO:0000259" key="2">
    <source>
        <dbReference type="PROSITE" id="PS50106"/>
    </source>
</evidence>
<feature type="domain" description="PDZ" evidence="2">
    <location>
        <begin position="107"/>
        <end position="162"/>
    </location>
</feature>
<dbReference type="InterPro" id="IPR036034">
    <property type="entry name" value="PDZ_sf"/>
</dbReference>
<feature type="signal peptide" evidence="1">
    <location>
        <begin position="1"/>
        <end position="24"/>
    </location>
</feature>
<accession>A0ABS5IS90</accession>
<sequence>MQPNYCLKALIAGLLLIFLLPACKKNDSTNPRRNPPDNNTAKSINDSIFFIAKDIYLWTDALPDSATFKPSGYSSPIDMFHALTLYKKDAGNNVLDRYSFMDNGGTSRVLQQGIAGDIGFEVGYQTNTELRVVYVYPGSPADKAGIKRGWQLTAVNGVTSFRYNDKSTDDLLNNAFGSQSATFGFKKPDNTSQQYTLQAATYKLNPVLYSHLYDFSGTKIGYFVFNNFVALADVKPLIDSLFNAFTKAGVKQVIIDLRYNGGGLIETAEYLANKLVPAGKNNTEMYSQYFNSNVNTNNYSSYFKNMKAVPYYPTLNWSDIFYSEATTYKTAKFQKDGALDLTKVNFLVTRNTVSASELLYNVLKPAMTTNLVGDSTYGKPVGFINISFGKYDMYAVNFQTKNSAGEGDYFKGLKPQITAYDDYTTDWGTLSDPLLHASLLDMGIPAGSLGRMAKTDPNRLARTDANRLDATHFKGMIHTFRK</sequence>
<dbReference type="RefSeq" id="WP_211970905.1">
    <property type="nucleotide sequence ID" value="NZ_CBFHAM010000029.1"/>
</dbReference>
<dbReference type="PANTHER" id="PTHR32060:SF30">
    <property type="entry name" value="CARBOXY-TERMINAL PROCESSING PROTEASE CTPA"/>
    <property type="match status" value="1"/>
</dbReference>
<dbReference type="SUPFAM" id="SSF52096">
    <property type="entry name" value="ClpP/crotonase"/>
    <property type="match status" value="1"/>
</dbReference>
<dbReference type="Pfam" id="PF17820">
    <property type="entry name" value="PDZ_6"/>
    <property type="match status" value="1"/>
</dbReference>
<name>A0ABS5IS90_9BACT</name>
<dbReference type="InterPro" id="IPR029045">
    <property type="entry name" value="ClpP/crotonase-like_dom_sf"/>
</dbReference>
<protein>
    <recommendedName>
        <fullName evidence="2">PDZ domain-containing protein</fullName>
    </recommendedName>
</protein>
<dbReference type="Gene3D" id="3.30.750.170">
    <property type="match status" value="1"/>
</dbReference>
<dbReference type="InterPro" id="IPR005151">
    <property type="entry name" value="Tail-specific_protease"/>
</dbReference>
<dbReference type="InterPro" id="IPR041489">
    <property type="entry name" value="PDZ_6"/>
</dbReference>
<feature type="chain" id="PRO_5046858476" description="PDZ domain-containing protein" evidence="1">
    <location>
        <begin position="25"/>
        <end position="482"/>
    </location>
</feature>
<dbReference type="Gene3D" id="2.30.42.10">
    <property type="match status" value="1"/>
</dbReference>
<dbReference type="SMART" id="SM00228">
    <property type="entry name" value="PDZ"/>
    <property type="match status" value="1"/>
</dbReference>